<dbReference type="SUPFAM" id="SSF103196">
    <property type="entry name" value="Roadblock/LC7 domain"/>
    <property type="match status" value="1"/>
</dbReference>
<dbReference type="RefSeq" id="WP_153410546.1">
    <property type="nucleotide sequence ID" value="NZ_WEGK01000005.1"/>
</dbReference>
<dbReference type="PANTHER" id="PTHR36222">
    <property type="entry name" value="SERINE PROTEASE INHIBITOR RV3364C"/>
    <property type="match status" value="1"/>
</dbReference>
<dbReference type="SMART" id="SM00960">
    <property type="entry name" value="Robl_LC7"/>
    <property type="match status" value="1"/>
</dbReference>
<dbReference type="Proteomes" id="UP000438448">
    <property type="component" value="Unassembled WGS sequence"/>
</dbReference>
<dbReference type="Gene3D" id="3.30.450.30">
    <property type="entry name" value="Dynein light chain 2a, cytoplasmic"/>
    <property type="match status" value="1"/>
</dbReference>
<proteinExistence type="predicted"/>
<evidence type="ECO:0000259" key="1">
    <source>
        <dbReference type="SMART" id="SM00960"/>
    </source>
</evidence>
<dbReference type="PANTHER" id="PTHR36222:SF1">
    <property type="entry name" value="SERINE PROTEASE INHIBITOR RV3364C"/>
    <property type="match status" value="1"/>
</dbReference>
<dbReference type="AlphaFoldDB" id="A0A7K0D215"/>
<organism evidence="2 3">
    <name type="scientific">Nocardia macrotermitis</name>
    <dbReference type="NCBI Taxonomy" id="2585198"/>
    <lineage>
        <taxon>Bacteria</taxon>
        <taxon>Bacillati</taxon>
        <taxon>Actinomycetota</taxon>
        <taxon>Actinomycetes</taxon>
        <taxon>Mycobacteriales</taxon>
        <taxon>Nocardiaceae</taxon>
        <taxon>Nocardia</taxon>
    </lineage>
</organism>
<reference evidence="2 3" key="1">
    <citation type="submission" date="2019-10" db="EMBL/GenBank/DDBJ databases">
        <title>Nocardia macrotermitis sp. nov. and Nocardia aurantia sp. nov., isolated from the gut of fungus growing-termite Macrotermes natalensis.</title>
        <authorList>
            <person name="Benndorf R."/>
            <person name="Schwitalla J."/>
            <person name="Martin K."/>
            <person name="De Beer W."/>
            <person name="Kaster A.-K."/>
            <person name="Vollmers J."/>
            <person name="Poulsen M."/>
            <person name="Beemelmanns C."/>
        </authorList>
    </citation>
    <scope>NUCLEOTIDE SEQUENCE [LARGE SCALE GENOMIC DNA]</scope>
    <source>
        <strain evidence="2 3">RB20</strain>
    </source>
</reference>
<dbReference type="Pfam" id="PF03259">
    <property type="entry name" value="Robl_LC7"/>
    <property type="match status" value="1"/>
</dbReference>
<feature type="domain" description="Roadblock/LAMTOR2" evidence="1">
    <location>
        <begin position="10"/>
        <end position="100"/>
    </location>
</feature>
<gene>
    <name evidence="2" type="ORF">NRB20_28580</name>
</gene>
<sequence length="142" mass="15222">MTNPQTNDLNWLLDDLIERLPGSRYAVVHSTDGLLLGRSSSLNRDDAEHFGAMSSTLYGLGRSAGARFDGGGVRQAIIELDRAILFVTAAGSHACLALQATADAKLGMVAYEMNLTVQRVGSLLSTTPRHQLTGQVLNPRLT</sequence>
<keyword evidence="3" id="KW-1185">Reference proteome</keyword>
<dbReference type="InterPro" id="IPR053141">
    <property type="entry name" value="Mycobact_SerProt_Inhib_Rv3364c"/>
</dbReference>
<accession>A0A7K0D215</accession>
<evidence type="ECO:0000313" key="2">
    <source>
        <dbReference type="EMBL" id="MQY19763.1"/>
    </source>
</evidence>
<name>A0A7K0D215_9NOCA</name>
<comment type="caution">
    <text evidence="2">The sequence shown here is derived from an EMBL/GenBank/DDBJ whole genome shotgun (WGS) entry which is preliminary data.</text>
</comment>
<protein>
    <submittedName>
        <fullName evidence="2">Serine protease inhibitor</fullName>
    </submittedName>
</protein>
<dbReference type="EMBL" id="WEGK01000005">
    <property type="protein sequence ID" value="MQY19763.1"/>
    <property type="molecule type" value="Genomic_DNA"/>
</dbReference>
<evidence type="ECO:0000313" key="3">
    <source>
        <dbReference type="Proteomes" id="UP000438448"/>
    </source>
</evidence>
<dbReference type="InterPro" id="IPR004942">
    <property type="entry name" value="Roadblock/LAMTOR2_dom"/>
</dbReference>
<dbReference type="OrthoDB" id="5187023at2"/>